<keyword evidence="2" id="KW-1185">Reference proteome</keyword>
<organism evidence="1 2">
    <name type="scientific">Phormidium yuhuli AB48</name>
    <dbReference type="NCBI Taxonomy" id="2940671"/>
    <lineage>
        <taxon>Bacteria</taxon>
        <taxon>Bacillati</taxon>
        <taxon>Cyanobacteriota</taxon>
        <taxon>Cyanophyceae</taxon>
        <taxon>Oscillatoriophycideae</taxon>
        <taxon>Oscillatoriales</taxon>
        <taxon>Oscillatoriaceae</taxon>
        <taxon>Phormidium</taxon>
        <taxon>Phormidium yuhuli</taxon>
    </lineage>
</organism>
<reference evidence="1" key="1">
    <citation type="submission" date="2022-06" db="EMBL/GenBank/DDBJ databases">
        <title>Genome sequence of Phormidium yuhuli AB48 isolated from an industrial photobioreactor environment.</title>
        <authorList>
            <person name="Qiu Y."/>
            <person name="Noonan A.J.C."/>
            <person name="Dofher K."/>
            <person name="Koch M."/>
            <person name="Kieft B."/>
            <person name="Lin X."/>
            <person name="Ziels R.M."/>
            <person name="Hallam S.J."/>
        </authorList>
    </citation>
    <scope>NUCLEOTIDE SEQUENCE</scope>
    <source>
        <strain evidence="1">AB48</strain>
        <plasmid evidence="1">unnamed</plasmid>
    </source>
</reference>
<evidence type="ECO:0000313" key="2">
    <source>
        <dbReference type="Proteomes" id="UP001056708"/>
    </source>
</evidence>
<proteinExistence type="predicted"/>
<name>A0ABY5AWT7_9CYAN</name>
<evidence type="ECO:0000313" key="1">
    <source>
        <dbReference type="EMBL" id="USR93262.1"/>
    </source>
</evidence>
<dbReference type="Proteomes" id="UP001056708">
    <property type="component" value="Plasmid unnamed"/>
</dbReference>
<protein>
    <submittedName>
        <fullName evidence="1">Uncharacterized protein</fullName>
    </submittedName>
</protein>
<keyword evidence="1" id="KW-0614">Plasmid</keyword>
<dbReference type="EMBL" id="CP098612">
    <property type="protein sequence ID" value="USR93262.1"/>
    <property type="molecule type" value="Genomic_DNA"/>
</dbReference>
<sequence length="86" mass="10273">MLSFDRLDIASAYAHFCQLSAPRHLTPDQRRELHRYQFRKAAQLDRLRFSFGQMGTPQLHRMNCNEKSIYMGLINRWMKKPCQIDS</sequence>
<accession>A0ABY5AWT7</accession>
<geneLocation type="plasmid" evidence="1 2">
    <name>unnamed</name>
</geneLocation>
<dbReference type="RefSeq" id="WP_252665440.1">
    <property type="nucleotide sequence ID" value="NZ_CP098612.1"/>
</dbReference>
<gene>
    <name evidence="1" type="ORF">NEA10_20680</name>
</gene>